<dbReference type="Gene3D" id="1.10.150.240">
    <property type="entry name" value="Putative phosphatase, domain 2"/>
    <property type="match status" value="1"/>
</dbReference>
<dbReference type="EMBL" id="CP099837">
    <property type="protein sequence ID" value="USY17697.1"/>
    <property type="molecule type" value="Genomic_DNA"/>
</dbReference>
<name>A0ABY5D3D3_9ACTN</name>
<accession>A0ABY5D3D3</accession>
<dbReference type="Gene3D" id="3.40.50.1000">
    <property type="entry name" value="HAD superfamily/HAD-like"/>
    <property type="match status" value="1"/>
</dbReference>
<reference evidence="1" key="1">
    <citation type="submission" date="2022-06" db="EMBL/GenBank/DDBJ databases">
        <authorList>
            <person name="Ping M."/>
        </authorList>
    </citation>
    <scope>NUCLEOTIDE SEQUENCE</scope>
    <source>
        <strain evidence="1">JCM11759T</strain>
    </source>
</reference>
<organism evidence="1 2">
    <name type="scientific">Nocardiopsis exhalans</name>
    <dbReference type="NCBI Taxonomy" id="163604"/>
    <lineage>
        <taxon>Bacteria</taxon>
        <taxon>Bacillati</taxon>
        <taxon>Actinomycetota</taxon>
        <taxon>Actinomycetes</taxon>
        <taxon>Streptosporangiales</taxon>
        <taxon>Nocardiopsidaceae</taxon>
        <taxon>Nocardiopsis</taxon>
    </lineage>
</organism>
<dbReference type="InterPro" id="IPR023214">
    <property type="entry name" value="HAD_sf"/>
</dbReference>
<sequence length="222" mass="24443">MGLTRIDTVITDYGGVLTNPLMETLEYFSKTVGVTPTDLLNAVGAATERHGAEPMALLEVGSITEARMVELVSAELPGRERLLPEDSTFGEVWFAGRVGNEAFIEYLRGLSMDDYRLALLTNNVVEWEELWRATVPADELFDVVVNSAHEGVRKPAREIYEIVLERLGTKPERCVFVDDLEANLVAAAELGMATVHFRDNDQAAAELTELLEESGRTDGGAR</sequence>
<dbReference type="SUPFAM" id="SSF56784">
    <property type="entry name" value="HAD-like"/>
    <property type="match status" value="1"/>
</dbReference>
<dbReference type="InterPro" id="IPR006439">
    <property type="entry name" value="HAD-SF_hydro_IA"/>
</dbReference>
<keyword evidence="2" id="KW-1185">Reference proteome</keyword>
<dbReference type="CDD" id="cd02603">
    <property type="entry name" value="HAD_sEH-N_like"/>
    <property type="match status" value="1"/>
</dbReference>
<proteinExistence type="predicted"/>
<dbReference type="Proteomes" id="UP001055940">
    <property type="component" value="Chromosome"/>
</dbReference>
<dbReference type="NCBIfam" id="TIGR01509">
    <property type="entry name" value="HAD-SF-IA-v3"/>
    <property type="match status" value="1"/>
</dbReference>
<dbReference type="PRINTS" id="PR00413">
    <property type="entry name" value="HADHALOGNASE"/>
</dbReference>
<dbReference type="PANTHER" id="PTHR47829">
    <property type="entry name" value="HYDROLASE, PUTATIVE (AFU_ORTHOLOGUE AFUA_1G12880)-RELATED"/>
    <property type="match status" value="1"/>
</dbReference>
<dbReference type="PANTHER" id="PTHR47829:SF1">
    <property type="entry name" value="HAD FAMILY PHOSPHATASE"/>
    <property type="match status" value="1"/>
</dbReference>
<dbReference type="InterPro" id="IPR052898">
    <property type="entry name" value="ACAD10-like"/>
</dbReference>
<evidence type="ECO:0000313" key="1">
    <source>
        <dbReference type="EMBL" id="USY17697.1"/>
    </source>
</evidence>
<dbReference type="InterPro" id="IPR023198">
    <property type="entry name" value="PGP-like_dom2"/>
</dbReference>
<dbReference type="InterPro" id="IPR036412">
    <property type="entry name" value="HAD-like_sf"/>
</dbReference>
<dbReference type="Pfam" id="PF00702">
    <property type="entry name" value="Hydrolase"/>
    <property type="match status" value="1"/>
</dbReference>
<protein>
    <submittedName>
        <fullName evidence="1">HAD family phosphatase</fullName>
    </submittedName>
</protein>
<evidence type="ECO:0000313" key="2">
    <source>
        <dbReference type="Proteomes" id="UP001055940"/>
    </source>
</evidence>
<gene>
    <name evidence="1" type="ORF">NE857_20450</name>
</gene>
<dbReference type="RefSeq" id="WP_254417219.1">
    <property type="nucleotide sequence ID" value="NZ_BAAAJB010000011.1"/>
</dbReference>